<protein>
    <submittedName>
        <fullName evidence="1">Uncharacterized protein</fullName>
    </submittedName>
</protein>
<dbReference type="EMBL" id="CP001101">
    <property type="protein sequence ID" value="ACE05239.1"/>
    <property type="molecule type" value="Genomic_DNA"/>
</dbReference>
<gene>
    <name evidence="1" type="ordered locus">Cphamn1_2338</name>
</gene>
<dbReference type="HOGENOM" id="CLU_2697892_0_0_10"/>
<dbReference type="AlphaFoldDB" id="B3EPA0"/>
<dbReference type="KEGG" id="cpb:Cphamn1_2338"/>
<organism evidence="1">
    <name type="scientific">Chlorobium phaeobacteroides (strain BS1)</name>
    <dbReference type="NCBI Taxonomy" id="331678"/>
    <lineage>
        <taxon>Bacteria</taxon>
        <taxon>Pseudomonadati</taxon>
        <taxon>Chlorobiota</taxon>
        <taxon>Chlorobiia</taxon>
        <taxon>Chlorobiales</taxon>
        <taxon>Chlorobiaceae</taxon>
        <taxon>Chlorobium/Pelodictyon group</taxon>
        <taxon>Chlorobium</taxon>
    </lineage>
</organism>
<proteinExistence type="predicted"/>
<dbReference type="OrthoDB" id="9926492at2"/>
<name>B3EPA0_CHLPB</name>
<reference evidence="1" key="1">
    <citation type="submission" date="2008-06" db="EMBL/GenBank/DDBJ databases">
        <title>Complete sequence of Chlorobium phaeobacteroides BS1.</title>
        <authorList>
            <consortium name="US DOE Joint Genome Institute"/>
            <person name="Lucas S."/>
            <person name="Copeland A."/>
            <person name="Lapidus A."/>
            <person name="Glavina del Rio T."/>
            <person name="Dalin E."/>
            <person name="Tice H."/>
            <person name="Bruce D."/>
            <person name="Goodwin L."/>
            <person name="Pitluck S."/>
            <person name="Schmutz J."/>
            <person name="Larimer F."/>
            <person name="Land M."/>
            <person name="Hauser L."/>
            <person name="Kyrpides N."/>
            <person name="Ovchinnikova G."/>
            <person name="Li T."/>
            <person name="Liu Z."/>
            <person name="Zhao F."/>
            <person name="Overmann J."/>
            <person name="Bryant D.A."/>
            <person name="Richardson P."/>
        </authorList>
    </citation>
    <scope>NUCLEOTIDE SEQUENCE [LARGE SCALE GENOMIC DNA]</scope>
    <source>
        <strain evidence="1">BS1</strain>
    </source>
</reference>
<sequence length="76" mass="9142">MNNKTNPVHELREKMGRFNAWERTYIRRLTEEERFRQFVELFELAMSSDAATVEKAHHEHLQQLSRIARASQKQKS</sequence>
<evidence type="ECO:0000313" key="1">
    <source>
        <dbReference type="EMBL" id="ACE05239.1"/>
    </source>
</evidence>
<accession>B3EPA0</accession>